<keyword evidence="1" id="KW-0732">Signal</keyword>
<protein>
    <submittedName>
        <fullName evidence="2">Exported protein</fullName>
    </submittedName>
</protein>
<dbReference type="KEGG" id="bav:BAV1490"/>
<evidence type="ECO:0000313" key="2">
    <source>
        <dbReference type="EMBL" id="CAJ49103.1"/>
    </source>
</evidence>
<dbReference type="EMBL" id="AM167904">
    <property type="protein sequence ID" value="CAJ49103.1"/>
    <property type="molecule type" value="Genomic_DNA"/>
</dbReference>
<keyword evidence="3" id="KW-1185">Reference proteome</keyword>
<dbReference type="Proteomes" id="UP000001977">
    <property type="component" value="Chromosome"/>
</dbReference>
<sequence>MAPAKPQPIRENRLIAQATLALLSMTALSASAIAADNVEPNNLPFRDVQITSEAPTSRTQIEEQLRQAKADGEYTFGELDYPPSNN</sequence>
<dbReference type="Pfam" id="PF13663">
    <property type="entry name" value="DUF4148"/>
    <property type="match status" value="1"/>
</dbReference>
<feature type="signal peptide" evidence="1">
    <location>
        <begin position="1"/>
        <end position="34"/>
    </location>
</feature>
<evidence type="ECO:0000313" key="3">
    <source>
        <dbReference type="Proteomes" id="UP000001977"/>
    </source>
</evidence>
<dbReference type="AlphaFoldDB" id="Q2L267"/>
<accession>Q2L267</accession>
<proteinExistence type="predicted"/>
<dbReference type="HOGENOM" id="CLU_2491648_0_0_4"/>
<reference evidence="2 3" key="1">
    <citation type="journal article" date="2006" name="J. Bacteriol.">
        <title>Comparison of the genome sequence of the poultry pathogen Bordetella avium with those of B. bronchiseptica, B. pertussis, and B. parapertussis reveals extensive diversity in surface structures associated with host interaction.</title>
        <authorList>
            <person name="Sebaihia M."/>
            <person name="Preston A."/>
            <person name="Maskell D.J."/>
            <person name="Kuzmiak H."/>
            <person name="Connell T.D."/>
            <person name="King N.D."/>
            <person name="Orndorff P.E."/>
            <person name="Miyamoto D.M."/>
            <person name="Thomson N.R."/>
            <person name="Harris D."/>
            <person name="Goble A."/>
            <person name="Lord A."/>
            <person name="Murphy L."/>
            <person name="Quail M.A."/>
            <person name="Rutter S."/>
            <person name="Squares R."/>
            <person name="Squares S."/>
            <person name="Woodward J."/>
            <person name="Parkhill J."/>
            <person name="Temple L.M."/>
        </authorList>
    </citation>
    <scope>NUCLEOTIDE SEQUENCE [LARGE SCALE GENOMIC DNA]</scope>
    <source>
        <strain evidence="2 3">197N</strain>
    </source>
</reference>
<dbReference type="RefSeq" id="WP_012417167.1">
    <property type="nucleotide sequence ID" value="NC_010645.1"/>
</dbReference>
<dbReference type="InterPro" id="IPR025421">
    <property type="entry name" value="DUF4148"/>
</dbReference>
<organism evidence="2 3">
    <name type="scientific">Bordetella avium (strain 197N)</name>
    <dbReference type="NCBI Taxonomy" id="360910"/>
    <lineage>
        <taxon>Bacteria</taxon>
        <taxon>Pseudomonadati</taxon>
        <taxon>Pseudomonadota</taxon>
        <taxon>Betaproteobacteria</taxon>
        <taxon>Burkholderiales</taxon>
        <taxon>Alcaligenaceae</taxon>
        <taxon>Bordetella</taxon>
    </lineage>
</organism>
<name>Q2L267_BORA1</name>
<feature type="chain" id="PRO_5004211968" evidence="1">
    <location>
        <begin position="35"/>
        <end position="86"/>
    </location>
</feature>
<gene>
    <name evidence="2" type="ordered locus">BAV1490</name>
</gene>
<evidence type="ECO:0000256" key="1">
    <source>
        <dbReference type="SAM" id="SignalP"/>
    </source>
</evidence>